<organism evidence="1">
    <name type="scientific">Sulfolobus islandicus rod-shaped virus 1</name>
    <name type="common">SIRV-1</name>
    <name type="synonym">Sulfolobus virus SIRV-1</name>
    <dbReference type="NCBI Taxonomy" id="157898"/>
    <lineage>
        <taxon>Viruses</taxon>
        <taxon>Adnaviria</taxon>
        <taxon>Zilligvirae</taxon>
        <taxon>Taleaviricota</taxon>
        <taxon>Tokiviricetes</taxon>
        <taxon>Ligamenvirales</taxon>
        <taxon>Rudiviridae</taxon>
        <taxon>Icerudivirus</taxon>
        <taxon>Icerudivirus kverkfjoellense</taxon>
        <taxon>Icerudivirus SIRV1</taxon>
    </lineage>
</organism>
<reference evidence="1" key="1">
    <citation type="submission" date="2004-05" db="EMBL/GenBank/DDBJ databases">
        <title>Multiple variants of the archaeal rudivirus SIRV1: evolution of a population of DNA virus species.</title>
        <authorList>
            <person name="Peng X."/>
            <person name="Phan H."/>
            <person name="Kessler A."/>
            <person name="Garrett R.A."/>
            <person name="Prangishvili D."/>
        </authorList>
    </citation>
    <scope>NUCLEOTIDE SEQUENCE</scope>
</reference>
<accession>Q5W368</accession>
<sequence length="129" mass="15571">MNTQIKVESYVQEEVKVIFSEFEKFLRNKSSETKNIKYNSGFPVTSEELEDFLHEFWMIIGKYESELYENEVGNVYHAQFIVKYKKIIVSVSFYFVKEDNIYKLVQVTFDKIFFGKLYELKRQLSQKKQ</sequence>
<proteinExistence type="predicted"/>
<name>Q5W368_SIRV1</name>
<organismHost>
    <name type="scientific">Saccharolobus islandicus</name>
    <name type="common">Sulfolobus islandicus</name>
    <dbReference type="NCBI Taxonomy" id="43080"/>
</organismHost>
<evidence type="ECO:0000313" key="1">
    <source>
        <dbReference type="EMBL" id="CAG28265.1"/>
    </source>
</evidence>
<protein>
    <submittedName>
        <fullName evidence="1">Uncharacterized protein</fullName>
    </submittedName>
</protein>
<dbReference type="EMBL" id="AJ703801">
    <property type="protein sequence ID" value="CAG28265.1"/>
    <property type="molecule type" value="Genomic_DNA"/>
</dbReference>